<proteinExistence type="predicted"/>
<evidence type="ECO:0000256" key="2">
    <source>
        <dbReference type="SAM" id="SignalP"/>
    </source>
</evidence>
<dbReference type="EMBL" id="CP081869">
    <property type="protein sequence ID" value="QZN99073.1"/>
    <property type="molecule type" value="Genomic_DNA"/>
</dbReference>
<organism evidence="3 4">
    <name type="scientific">Chenggangzhangella methanolivorans</name>
    <dbReference type="NCBI Taxonomy" id="1437009"/>
    <lineage>
        <taxon>Bacteria</taxon>
        <taxon>Pseudomonadati</taxon>
        <taxon>Pseudomonadota</taxon>
        <taxon>Alphaproteobacteria</taxon>
        <taxon>Hyphomicrobiales</taxon>
        <taxon>Methylopilaceae</taxon>
        <taxon>Chenggangzhangella</taxon>
    </lineage>
</organism>
<feature type="region of interest" description="Disordered" evidence="1">
    <location>
        <begin position="21"/>
        <end position="110"/>
    </location>
</feature>
<keyword evidence="4" id="KW-1185">Reference proteome</keyword>
<dbReference type="KEGG" id="cmet:K6K41_19780"/>
<evidence type="ECO:0008006" key="5">
    <source>
        <dbReference type="Google" id="ProtNLM"/>
    </source>
</evidence>
<evidence type="ECO:0000313" key="3">
    <source>
        <dbReference type="EMBL" id="QZN99073.1"/>
    </source>
</evidence>
<feature type="compositionally biased region" description="Polar residues" evidence="1">
    <location>
        <begin position="24"/>
        <end position="72"/>
    </location>
</feature>
<dbReference type="RefSeq" id="WP_261402103.1">
    <property type="nucleotide sequence ID" value="NZ_CP081869.1"/>
</dbReference>
<reference evidence="3" key="1">
    <citation type="submission" date="2021-08" db="EMBL/GenBank/DDBJ databases">
        <authorList>
            <person name="Zhang H."/>
            <person name="Xu M."/>
            <person name="Yu Z."/>
            <person name="Yang L."/>
            <person name="Cai Y."/>
        </authorList>
    </citation>
    <scope>NUCLEOTIDE SEQUENCE</scope>
    <source>
        <strain evidence="3">CHL1</strain>
    </source>
</reference>
<feature type="compositionally biased region" description="Low complexity" evidence="1">
    <location>
        <begin position="86"/>
        <end position="110"/>
    </location>
</feature>
<sequence length="110" mass="10535">MKMILGAALVVAMTAAAAIAQTAPSTSDGPAPSGSQKTTDPKQSSPGATGAMSNEASPLATSPQDVKQQQEGKGTAAMPKARDDNAPGASSAPGAVGAAPGSDASQGKSR</sequence>
<evidence type="ECO:0000256" key="1">
    <source>
        <dbReference type="SAM" id="MobiDB-lite"/>
    </source>
</evidence>
<dbReference type="AlphaFoldDB" id="A0A9E6UMD1"/>
<evidence type="ECO:0000313" key="4">
    <source>
        <dbReference type="Proteomes" id="UP000825701"/>
    </source>
</evidence>
<feature type="signal peptide" evidence="2">
    <location>
        <begin position="1"/>
        <end position="20"/>
    </location>
</feature>
<feature type="chain" id="PRO_5038440652" description="Proteophosphoglycan ppg4" evidence="2">
    <location>
        <begin position="21"/>
        <end position="110"/>
    </location>
</feature>
<dbReference type="Proteomes" id="UP000825701">
    <property type="component" value="Chromosome"/>
</dbReference>
<name>A0A9E6UMD1_9HYPH</name>
<keyword evidence="2" id="KW-0732">Signal</keyword>
<accession>A0A9E6UMD1</accession>
<protein>
    <recommendedName>
        <fullName evidence="5">Proteophosphoglycan ppg4</fullName>
    </recommendedName>
</protein>
<gene>
    <name evidence="3" type="ORF">K6K41_19780</name>
</gene>